<dbReference type="EMBL" id="AHZU02001022">
    <property type="protein sequence ID" value="KFG37362.1"/>
    <property type="molecule type" value="Genomic_DNA"/>
</dbReference>
<organism evidence="2 3">
    <name type="scientific">Toxoplasma gondii GAB2-2007-GAL-DOM2</name>
    <dbReference type="NCBI Taxonomy" id="1130820"/>
    <lineage>
        <taxon>Eukaryota</taxon>
        <taxon>Sar</taxon>
        <taxon>Alveolata</taxon>
        <taxon>Apicomplexa</taxon>
        <taxon>Conoidasida</taxon>
        <taxon>Coccidia</taxon>
        <taxon>Eucoccidiorida</taxon>
        <taxon>Eimeriorina</taxon>
        <taxon>Sarcocystidae</taxon>
        <taxon>Toxoplasma</taxon>
    </lineage>
</organism>
<sequence>RKKKGEKKRKKKGEKRRRKKKKEHHQCKVRVALKRLKRTDTKGRLYLKKTRRTRYAAQCRSSEKSLDLVKDHLGKTIDNLCFLDLEEPQTLCESRRSRFQSPAREPPLPQGLRLPLGSLHFCRWALFRETVRSCFLQCLPPPLLGICCGGSQADSPRISFLPSVRAGRPRCLWNGDMTSRPTDLRRKAVAEEKTWSGVEFCAVRKKEAAEARSEVHASYIAAFATTGETPIGRGKRRDRRREKTGEDENSRGREKGK</sequence>
<dbReference type="Proteomes" id="UP000028837">
    <property type="component" value="Unassembled WGS sequence"/>
</dbReference>
<evidence type="ECO:0000313" key="3">
    <source>
        <dbReference type="Proteomes" id="UP000028837"/>
    </source>
</evidence>
<gene>
    <name evidence="2" type="ORF">TGDOM2_359760</name>
</gene>
<accession>A0A086JYZ4</accession>
<feature type="compositionally biased region" description="Basic and acidic residues" evidence="1">
    <location>
        <begin position="241"/>
        <end position="257"/>
    </location>
</feature>
<dbReference type="VEuPathDB" id="ToxoDB:TGDOM2_359760"/>
<proteinExistence type="predicted"/>
<evidence type="ECO:0000256" key="1">
    <source>
        <dbReference type="SAM" id="MobiDB-lite"/>
    </source>
</evidence>
<feature type="region of interest" description="Disordered" evidence="1">
    <location>
        <begin position="1"/>
        <end position="25"/>
    </location>
</feature>
<dbReference type="AlphaFoldDB" id="A0A086JYZ4"/>
<name>A0A086JYZ4_TOXGO</name>
<feature type="non-terminal residue" evidence="2">
    <location>
        <position position="1"/>
    </location>
</feature>
<comment type="caution">
    <text evidence="2">The sequence shown here is derived from an EMBL/GenBank/DDBJ whole genome shotgun (WGS) entry which is preliminary data.</text>
</comment>
<evidence type="ECO:0000313" key="2">
    <source>
        <dbReference type="EMBL" id="KFG37362.1"/>
    </source>
</evidence>
<feature type="region of interest" description="Disordered" evidence="1">
    <location>
        <begin position="228"/>
        <end position="257"/>
    </location>
</feature>
<reference evidence="2 3" key="1">
    <citation type="submission" date="2014-02" db="EMBL/GenBank/DDBJ databases">
        <authorList>
            <person name="Sibley D."/>
            <person name="Venepally P."/>
            <person name="Karamycheva S."/>
            <person name="Hadjithomas M."/>
            <person name="Khan A."/>
            <person name="Brunk B."/>
            <person name="Roos D."/>
            <person name="Caler E."/>
            <person name="Lorenzi H."/>
        </authorList>
    </citation>
    <scope>NUCLEOTIDE SEQUENCE [LARGE SCALE GENOMIC DNA]</scope>
    <source>
        <strain evidence="2 3">GAB2-2007-GAL-DOM2</strain>
    </source>
</reference>
<protein>
    <submittedName>
        <fullName evidence="2">Uncharacterized protein</fullName>
    </submittedName>
</protein>